<keyword evidence="1" id="KW-0812">Transmembrane</keyword>
<organism evidence="2 3">
    <name type="scientific">Mycolicibacterium iranicum</name>
    <name type="common">Mycobacterium iranicum</name>
    <dbReference type="NCBI Taxonomy" id="912594"/>
    <lineage>
        <taxon>Bacteria</taxon>
        <taxon>Bacillati</taxon>
        <taxon>Actinomycetota</taxon>
        <taxon>Actinomycetes</taxon>
        <taxon>Mycobacteriales</taxon>
        <taxon>Mycobacteriaceae</taxon>
        <taxon>Mycolicibacterium</taxon>
    </lineage>
</organism>
<evidence type="ECO:0000256" key="1">
    <source>
        <dbReference type="SAM" id="Phobius"/>
    </source>
</evidence>
<evidence type="ECO:0000313" key="2">
    <source>
        <dbReference type="EMBL" id="ORV89645.1"/>
    </source>
</evidence>
<sequence length="88" mass="8981">MNGGKSRRRAVVELLVAGLAALGCVVAWLSASTEVVVAPVLDGEPSTISQVYYAPMLTLSLLLAATAGVLAVVGIARLRRGPAKPPAQ</sequence>
<proteinExistence type="predicted"/>
<feature type="transmembrane region" description="Helical" evidence="1">
    <location>
        <begin position="12"/>
        <end position="31"/>
    </location>
</feature>
<evidence type="ECO:0008006" key="4">
    <source>
        <dbReference type="Google" id="ProtNLM"/>
    </source>
</evidence>
<accession>A0A1X1WSK7</accession>
<reference evidence="2 3" key="1">
    <citation type="submission" date="2016-01" db="EMBL/GenBank/DDBJ databases">
        <title>The new phylogeny of the genus Mycobacterium.</title>
        <authorList>
            <person name="Tarcisio F."/>
            <person name="Conor M."/>
            <person name="Antonella G."/>
            <person name="Elisabetta G."/>
            <person name="Giulia F.S."/>
            <person name="Sara T."/>
            <person name="Anna F."/>
            <person name="Clotilde B."/>
            <person name="Roberto B."/>
            <person name="Veronica D.S."/>
            <person name="Fabio R."/>
            <person name="Monica P."/>
            <person name="Olivier J."/>
            <person name="Enrico T."/>
            <person name="Nicola S."/>
        </authorList>
    </citation>
    <scope>NUCLEOTIDE SEQUENCE [LARGE SCALE GENOMIC DNA]</scope>
    <source>
        <strain evidence="2 3">DSM 45541</strain>
    </source>
</reference>
<dbReference type="PROSITE" id="PS51257">
    <property type="entry name" value="PROKAR_LIPOPROTEIN"/>
    <property type="match status" value="1"/>
</dbReference>
<dbReference type="RefSeq" id="WP_024446040.1">
    <property type="nucleotide sequence ID" value="NZ_LQPC01000026.1"/>
</dbReference>
<feature type="transmembrane region" description="Helical" evidence="1">
    <location>
        <begin position="51"/>
        <end position="76"/>
    </location>
</feature>
<dbReference type="Proteomes" id="UP000193622">
    <property type="component" value="Unassembled WGS sequence"/>
</dbReference>
<protein>
    <recommendedName>
        <fullName evidence="4">Transmembrane protein</fullName>
    </recommendedName>
</protein>
<dbReference type="AlphaFoldDB" id="A0A1X1WSK7"/>
<gene>
    <name evidence="2" type="ORF">AWC12_09550</name>
</gene>
<evidence type="ECO:0000313" key="3">
    <source>
        <dbReference type="Proteomes" id="UP000193622"/>
    </source>
</evidence>
<dbReference type="EMBL" id="LQPC01000026">
    <property type="protein sequence ID" value="ORV89645.1"/>
    <property type="molecule type" value="Genomic_DNA"/>
</dbReference>
<name>A0A1X1WSK7_MYCIR</name>
<keyword evidence="1" id="KW-1133">Transmembrane helix</keyword>
<comment type="caution">
    <text evidence="2">The sequence shown here is derived from an EMBL/GenBank/DDBJ whole genome shotgun (WGS) entry which is preliminary data.</text>
</comment>
<keyword evidence="1" id="KW-0472">Membrane</keyword>